<feature type="repeat" description="WD" evidence="2">
    <location>
        <begin position="852"/>
        <end position="893"/>
    </location>
</feature>
<dbReference type="SUPFAM" id="SSF50998">
    <property type="entry name" value="Quinoprotein alcohol dehydrogenase-like"/>
    <property type="match status" value="1"/>
</dbReference>
<dbReference type="SMART" id="SM00320">
    <property type="entry name" value="WD40"/>
    <property type="match status" value="11"/>
</dbReference>
<keyword evidence="6" id="KW-1185">Reference proteome</keyword>
<dbReference type="PROSITE" id="PS50082">
    <property type="entry name" value="WD_REPEATS_2"/>
    <property type="match status" value="2"/>
</dbReference>
<dbReference type="SUPFAM" id="SSF50978">
    <property type="entry name" value="WD40 repeat-like"/>
    <property type="match status" value="1"/>
</dbReference>
<dbReference type="OrthoDB" id="674604at2759"/>
<sequence length="1517" mass="169844">MRLLQRTAGGFSPTKDFVGDDIIPPYAILSHTWGDEEVTYRDLIDGTGATKAGWDKIRFCGHQAERDGLQYFWIDTCCIDKSNLVELQEAINSMFRWYQNAIRCYVYLSDVSAATRENDSVGFAWEPALRTSRWFTRGWTLQELLAPRSVEFFSQEGNRLGNKKTLERQIHEITGIAVSALQGTPLSEFSINERLSWAKGRQTTRKEDKAYSLCGIFDVFVPLMYGEGEEKALVRVREEIHKPIKTSTGADDPINRLDFAAEAPFNSLFHQHETNCLPETRVELLQEIYNWADGEDKRCIFWLNGLAGTGKSTIARTVARRYSEKGRLAASFFFSKDIEDVRHAGKFATSIAVQLAQNVPALHKHISEAAGERKDLTRQSLRDQWTHLVRNPLSKLVAGGRSSSYVLVVDALDECDDDNSIAMIIQLLGEAASLAETSSGIRIFLTSRPEITIRCGISQVPATKHHNVVLHNISLSIVDNDISLFFQHELGRISQEHCLDDGWPGTDVVAALVRKASGLFIWAATACRFVREGLFAEERLLELVEGGTTDVSSSPTAHLDRIYTTVLRSAVPASFTTREKAQFYGMLKDILGSVVVLLSTFSVESWSELLRIPKPRIDRMLRDFHAILDVPEDQTRRLRLHHPSFRDFLLDRERCGDADLWVDEKQAHRTLAVRCIQQMSAFLKKDICAVHTPGTLVSDIQKTRLDHYLPPEVQYACVYWIHHLEKSGAVLGDPTYDFLKKHFLHWFEALAWAGKVSEGIHAVYSLESITANSECSDLHAFVLDMKRFMLYSRPIIEHAPLQVYYSALLFAPTRSRVRNQFKDSMLQYLRRIPDVKRDWDALLQTFEVDSASTKDEIEVNNIAFSPDGKMLASASKNGLVKLWNAGTGAELHMFTESLSALAFSPDSKILALASRKEKMIKLRDTTTGAEVRVLEGNWDSSSGQPKAMAFSEDGKTLTLALKSGTALRWDASTGALQQSLENLDRPISVVALSSDGKLLASWSDSDETVELWDTSTKVKLHILEGQLHILEEHEFFDSFAVMAFSRDSKVLGLVLYSEPIPDRARVSLFDTATGEILYENYSDPAKDISFSPDGTVMALAMIGKIELRDTSTGATKQKFSADHWANAVAFSPDGKMLASAWYYGMVRLWDTSATTMQEDRLHRVYRMAFSPDGKIVATSWHSRMIQLWYASTGKTREIFDDRLSHFDVAFSPNGKMLASTFDSNTVKILSPDKGEVLHVFRGDSEFEVSFSTDSRVLALLSGKDRKIINLWDTTTGALLRRLKGHKSSVGATTFSLDGKILASASRSPHPTVKIWNTDTGTELKTLKSLSNTVWAMALSPDAKILALVLETATMLWDTSTGTALHTLGHSNLTKTVAFSPDSKFVATTTGSGWSTSAPAGCEKAVFLWDSMTGVLIQTLRVESVVRYLSFSEDGTFLDTDKGAWPITPFHLLEGASREKFAREIFAKNQWITIGGENILWLPHDYWSDYRTDRVTVRGGNVVLISKSDSMVVLEFIL</sequence>
<dbReference type="InterPro" id="IPR010730">
    <property type="entry name" value="HET"/>
</dbReference>
<evidence type="ECO:0000313" key="5">
    <source>
        <dbReference type="EMBL" id="PMD42130.1"/>
    </source>
</evidence>
<dbReference type="InterPro" id="IPR036322">
    <property type="entry name" value="WD40_repeat_dom_sf"/>
</dbReference>
<evidence type="ECO:0000313" key="6">
    <source>
        <dbReference type="Proteomes" id="UP000235786"/>
    </source>
</evidence>
<accession>A0A2J6RUD6</accession>
<name>A0A2J6RUD6_HYAVF</name>
<dbReference type="Gene3D" id="2.130.10.10">
    <property type="entry name" value="YVTN repeat-like/Quinoprotein amine dehydrogenase"/>
    <property type="match status" value="5"/>
</dbReference>
<dbReference type="Pfam" id="PF00400">
    <property type="entry name" value="WD40"/>
    <property type="match status" value="5"/>
</dbReference>
<organism evidence="5 6">
    <name type="scientific">Hyaloscypha variabilis (strain UAMH 11265 / GT02V1 / F)</name>
    <name type="common">Meliniomyces variabilis</name>
    <dbReference type="NCBI Taxonomy" id="1149755"/>
    <lineage>
        <taxon>Eukaryota</taxon>
        <taxon>Fungi</taxon>
        <taxon>Dikarya</taxon>
        <taxon>Ascomycota</taxon>
        <taxon>Pezizomycotina</taxon>
        <taxon>Leotiomycetes</taxon>
        <taxon>Helotiales</taxon>
        <taxon>Hyaloscyphaceae</taxon>
        <taxon>Hyaloscypha</taxon>
        <taxon>Hyaloscypha variabilis</taxon>
    </lineage>
</organism>
<keyword evidence="2" id="KW-0853">WD repeat</keyword>
<dbReference type="InterPro" id="IPR011047">
    <property type="entry name" value="Quinoprotein_ADH-like_sf"/>
</dbReference>
<dbReference type="InterPro" id="IPR056884">
    <property type="entry name" value="NPHP3-like_N"/>
</dbReference>
<dbReference type="InterPro" id="IPR015943">
    <property type="entry name" value="WD40/YVTN_repeat-like_dom_sf"/>
</dbReference>
<dbReference type="Pfam" id="PF24883">
    <property type="entry name" value="NPHP3_N"/>
    <property type="match status" value="1"/>
</dbReference>
<reference evidence="5 6" key="1">
    <citation type="submission" date="2016-04" db="EMBL/GenBank/DDBJ databases">
        <title>A degradative enzymes factory behind the ericoid mycorrhizal symbiosis.</title>
        <authorList>
            <consortium name="DOE Joint Genome Institute"/>
            <person name="Martino E."/>
            <person name="Morin E."/>
            <person name="Grelet G."/>
            <person name="Kuo A."/>
            <person name="Kohler A."/>
            <person name="Daghino S."/>
            <person name="Barry K."/>
            <person name="Choi C."/>
            <person name="Cichocki N."/>
            <person name="Clum A."/>
            <person name="Copeland A."/>
            <person name="Hainaut M."/>
            <person name="Haridas S."/>
            <person name="Labutti K."/>
            <person name="Lindquist E."/>
            <person name="Lipzen A."/>
            <person name="Khouja H.-R."/>
            <person name="Murat C."/>
            <person name="Ohm R."/>
            <person name="Olson A."/>
            <person name="Spatafora J."/>
            <person name="Veneault-Fourrey C."/>
            <person name="Henrissat B."/>
            <person name="Grigoriev I."/>
            <person name="Martin F."/>
            <person name="Perotto S."/>
        </authorList>
    </citation>
    <scope>NUCLEOTIDE SEQUENCE [LARGE SCALE GENOMIC DNA]</scope>
    <source>
        <strain evidence="5 6">F</strain>
    </source>
</reference>
<dbReference type="InterPro" id="IPR027417">
    <property type="entry name" value="P-loop_NTPase"/>
</dbReference>
<dbReference type="PROSITE" id="PS50294">
    <property type="entry name" value="WD_REPEATS_REGION"/>
    <property type="match status" value="1"/>
</dbReference>
<dbReference type="Gene3D" id="3.40.50.300">
    <property type="entry name" value="P-loop containing nucleotide triphosphate hydrolases"/>
    <property type="match status" value="1"/>
</dbReference>
<dbReference type="PANTHER" id="PTHR10622:SF11">
    <property type="entry name" value="HET-DOMAIN-CONTAINING PROTEIN"/>
    <property type="match status" value="1"/>
</dbReference>
<dbReference type="PANTHER" id="PTHR10622">
    <property type="entry name" value="HET DOMAIN-CONTAINING PROTEIN"/>
    <property type="match status" value="1"/>
</dbReference>
<feature type="domain" description="Nephrocystin 3-like N-terminal" evidence="4">
    <location>
        <begin position="287"/>
        <end position="448"/>
    </location>
</feature>
<keyword evidence="1" id="KW-0677">Repeat</keyword>
<dbReference type="Pfam" id="PF06985">
    <property type="entry name" value="HET"/>
    <property type="match status" value="1"/>
</dbReference>
<dbReference type="SUPFAM" id="SSF52540">
    <property type="entry name" value="P-loop containing nucleoside triphosphate hydrolases"/>
    <property type="match status" value="1"/>
</dbReference>
<evidence type="ECO:0000259" key="4">
    <source>
        <dbReference type="Pfam" id="PF24883"/>
    </source>
</evidence>
<protein>
    <submittedName>
        <fullName evidence="5">YVTN repeat-like/Quino protein amine dehydrogenase</fullName>
    </submittedName>
</protein>
<feature type="repeat" description="WD" evidence="2">
    <location>
        <begin position="1127"/>
        <end position="1159"/>
    </location>
</feature>
<evidence type="ECO:0000256" key="2">
    <source>
        <dbReference type="PROSITE-ProRule" id="PRU00221"/>
    </source>
</evidence>
<dbReference type="Proteomes" id="UP000235786">
    <property type="component" value="Unassembled WGS sequence"/>
</dbReference>
<evidence type="ECO:0000259" key="3">
    <source>
        <dbReference type="Pfam" id="PF06985"/>
    </source>
</evidence>
<dbReference type="CDD" id="cd00200">
    <property type="entry name" value="WD40"/>
    <property type="match status" value="1"/>
</dbReference>
<evidence type="ECO:0000256" key="1">
    <source>
        <dbReference type="ARBA" id="ARBA00022737"/>
    </source>
</evidence>
<dbReference type="EMBL" id="KZ613943">
    <property type="protein sequence ID" value="PMD42130.1"/>
    <property type="molecule type" value="Genomic_DNA"/>
</dbReference>
<proteinExistence type="predicted"/>
<feature type="domain" description="Heterokaryon incompatibility" evidence="3">
    <location>
        <begin position="26"/>
        <end position="115"/>
    </location>
</feature>
<dbReference type="STRING" id="1149755.A0A2J6RUD6"/>
<gene>
    <name evidence="5" type="ORF">L207DRAFT_485577</name>
</gene>
<dbReference type="InterPro" id="IPR001680">
    <property type="entry name" value="WD40_rpt"/>
</dbReference>